<accession>A0A0L8KV28</accession>
<dbReference type="PATRIC" id="fig|67356.5.peg.7742"/>
<name>A0A0L8KV28_9ACTN</name>
<feature type="region of interest" description="Disordered" evidence="1">
    <location>
        <begin position="16"/>
        <end position="50"/>
    </location>
</feature>
<evidence type="ECO:0000256" key="1">
    <source>
        <dbReference type="SAM" id="MobiDB-lite"/>
    </source>
</evidence>
<dbReference type="EMBL" id="LGUS01000221">
    <property type="protein sequence ID" value="KOG29604.1"/>
    <property type="molecule type" value="Genomic_DNA"/>
</dbReference>
<evidence type="ECO:0000313" key="3">
    <source>
        <dbReference type="Proteomes" id="UP000037251"/>
    </source>
</evidence>
<gene>
    <name evidence="2" type="ORF">ADK37_36170</name>
</gene>
<dbReference type="AlphaFoldDB" id="A0A0L8KV28"/>
<sequence length="110" mass="12002">MIDDGTGLLTIAGLTARAAAQARQRGTAPESPEAEPVPREPLGNADPADVLERLRSTTNDKVARYRELPGVVTATERWRRTGRSSRGWSLHWRRGPPVNLTSVNETASTE</sequence>
<reference evidence="3" key="1">
    <citation type="submission" date="2015-07" db="EMBL/GenBank/DDBJ databases">
        <authorList>
            <person name="Ju K.-S."/>
            <person name="Doroghazi J.R."/>
            <person name="Metcalf W.W."/>
        </authorList>
    </citation>
    <scope>NUCLEOTIDE SEQUENCE [LARGE SCALE GENOMIC DNA]</scope>
    <source>
        <strain evidence="3">NRRL 2290</strain>
    </source>
</reference>
<proteinExistence type="predicted"/>
<evidence type="ECO:0000313" key="2">
    <source>
        <dbReference type="EMBL" id="KOG29604.1"/>
    </source>
</evidence>
<feature type="region of interest" description="Disordered" evidence="1">
    <location>
        <begin position="80"/>
        <end position="110"/>
    </location>
</feature>
<dbReference type="STRING" id="67356.AQJ84_40025"/>
<dbReference type="Proteomes" id="UP000037251">
    <property type="component" value="Unassembled WGS sequence"/>
</dbReference>
<protein>
    <submittedName>
        <fullName evidence="2">Uncharacterized protein</fullName>
    </submittedName>
</protein>
<comment type="caution">
    <text evidence="2">The sequence shown here is derived from an EMBL/GenBank/DDBJ whole genome shotgun (WGS) entry which is preliminary data.</text>
</comment>
<feature type="compositionally biased region" description="Low complexity" evidence="1">
    <location>
        <begin position="16"/>
        <end position="28"/>
    </location>
</feature>
<feature type="compositionally biased region" description="Polar residues" evidence="1">
    <location>
        <begin position="99"/>
        <end position="110"/>
    </location>
</feature>
<dbReference type="RefSeq" id="WP_053193194.1">
    <property type="nucleotide sequence ID" value="NZ_KQ949011.1"/>
</dbReference>
<keyword evidence="3" id="KW-1185">Reference proteome</keyword>
<organism evidence="2 3">
    <name type="scientific">Streptomyces resistomycificus</name>
    <dbReference type="NCBI Taxonomy" id="67356"/>
    <lineage>
        <taxon>Bacteria</taxon>
        <taxon>Bacillati</taxon>
        <taxon>Actinomycetota</taxon>
        <taxon>Actinomycetes</taxon>
        <taxon>Kitasatosporales</taxon>
        <taxon>Streptomycetaceae</taxon>
        <taxon>Streptomyces</taxon>
        <taxon>Streptomyces aurantiacus group</taxon>
    </lineage>
</organism>